<dbReference type="AlphaFoldDB" id="A0A5T1B0U4"/>
<evidence type="ECO:0000313" key="1">
    <source>
        <dbReference type="EMBL" id="EAK7108985.1"/>
    </source>
</evidence>
<accession>A0A5T1B0U4</accession>
<gene>
    <name evidence="1" type="ORF">CNS02_04415</name>
</gene>
<proteinExistence type="predicted"/>
<comment type="caution">
    <text evidence="1">The sequence shown here is derived from an EMBL/GenBank/DDBJ whole genome shotgun (WGS) entry which is preliminary data.</text>
</comment>
<reference evidence="1" key="1">
    <citation type="submission" date="2018-06" db="EMBL/GenBank/DDBJ databases">
        <authorList>
            <consortium name="NARMS: The National Antimicrobial Resistance Monitoring System"/>
        </authorList>
    </citation>
    <scope>NUCLEOTIDE SEQUENCE</scope>
    <source>
        <strain evidence="1">CVM N16C013</strain>
    </source>
</reference>
<dbReference type="EMBL" id="AACINO010000020">
    <property type="protein sequence ID" value="EAK7108985.1"/>
    <property type="molecule type" value="Genomic_DNA"/>
</dbReference>
<protein>
    <submittedName>
        <fullName evidence="1">Capsular biosynthesis protein</fullName>
    </submittedName>
</protein>
<organism evidence="1">
    <name type="scientific">Campylobacter jejuni</name>
    <dbReference type="NCBI Taxonomy" id="197"/>
    <lineage>
        <taxon>Bacteria</taxon>
        <taxon>Pseudomonadati</taxon>
        <taxon>Campylobacterota</taxon>
        <taxon>Epsilonproteobacteria</taxon>
        <taxon>Campylobacterales</taxon>
        <taxon>Campylobacteraceae</taxon>
        <taxon>Campylobacter</taxon>
    </lineage>
</organism>
<name>A0A5T1B0U4_CAMJU</name>
<sequence length="639" mass="76674">MIKEKEKEIFSIIERNLQLWNFDLVESIYYTNYKLSVNIETKFYNFLYLTGNIGKYILEEERLNDEILYTRKILLNGNINYQNIKDNLYERVSKDILSCYLLNKNFYFCDTNDSIDNLLDLYKNYIHGSSNIITRNYFIATLIRFCVILGKQELFYIKEGFDLRYYLLQKMYDINTSGSKIYHSLFIDELQDQLKNGNIKSEVKFAICMYGMLRGDWKGTLEKNIKIAKEQLNADIFLFTWSKKQDWQNITTGGDCWVDRKLAKDFFQESPKEILKTSDLKKNMPNVFSRLNHDIFSKYNYSELKNLIEYYENFRGLLVEDQQKVQQDESLSSNIEFMYYAIYKSFKILEKYEESNNIKYDYIIHMRVDSEILIEGCLKNEIIKLRSNNIYDLKTLAGNGVGNVVGSRNVINIYSSLYVHRKFYKNLMIANTKDPHEMFFKWLSFNGIYSIKPNFKIEHRYTKAQNGYIMPDISKELYLDLLNLRDKFDTKKLDKFIYFFQKVTKKYCKEKLTDSVYFSAKSRIKNHLAYQFGLTMIQYSRNILGYVKMPFILFETFRQYQNKKKEYYERISENPKFILPKIKEYADYQEAIKLKESITYRLGQALIQANKNWYGGGYIKLLFEIRRLKKEYYDKRTIS</sequence>
<dbReference type="RefSeq" id="WP_237928947.1">
    <property type="nucleotide sequence ID" value="NZ_JAGTLD010000002.1"/>
</dbReference>